<feature type="region of interest" description="Disordered" evidence="2">
    <location>
        <begin position="355"/>
        <end position="388"/>
    </location>
</feature>
<dbReference type="STRING" id="1287681.M7TNY9"/>
<feature type="region of interest" description="Disordered" evidence="2">
    <location>
        <begin position="162"/>
        <end position="201"/>
    </location>
</feature>
<feature type="compositionally biased region" description="Polar residues" evidence="2">
    <location>
        <begin position="162"/>
        <end position="184"/>
    </location>
</feature>
<dbReference type="Proteomes" id="UP000012174">
    <property type="component" value="Unassembled WGS sequence"/>
</dbReference>
<dbReference type="PANTHER" id="PTHR28063">
    <property type="entry name" value="RNA POLYMERASE II NUCLEAR LOCALIZATION PROTEIN IWR1"/>
    <property type="match status" value="1"/>
</dbReference>
<dbReference type="OrthoDB" id="5429634at2759"/>
<feature type="domain" description="Transcription factor Iwr1" evidence="3">
    <location>
        <begin position="314"/>
        <end position="384"/>
    </location>
</feature>
<gene>
    <name evidence="4" type="ORF">UCREL1_4545</name>
</gene>
<dbReference type="AlphaFoldDB" id="M7TNY9"/>
<dbReference type="KEGG" id="ela:UCREL1_4545"/>
<feature type="compositionally biased region" description="Acidic residues" evidence="2">
    <location>
        <begin position="357"/>
        <end position="372"/>
    </location>
</feature>
<sequence>MSVPPQIIRVKRKATEEAPVSYLRVQDHKRHRSEVFVYQRQNGEAAFANIPTPTPKPVIHISQPAGQDAAFQGTKRKHTLDGETKEAPPDELPTTDPAVDANAVGGVEPRRFHLSRPDAMLSTSSYPTRNNGGSRKRSAPALFVERRIKRISSRTVGKLQSAANVECPTSTTGQDAPTTQNTLPATGGVDVDKPESRKYKKPGVAKLASKGIIPKTKTELPQSMTNRLDVDMDRMAEEMNAFVLEQIGLNIQKSEEEQQQNTKSSNGGAAPSHLKFKPKAPAKRYSERHPEKAPELAAKGMADVDVSVSDTDDDDYIIETYVRVPASKMGENVSPQHVGLLVFDEEPDIEYFYGEGSDSEDEWAEDEEDENAENYYTADYPDDEVASDDEYNMNAYAYRTGNASDLEEYNSDDNYDDIIYEPRDVGGGFRTFVDSSGFKTNHL</sequence>
<accession>M7TNY9</accession>
<evidence type="ECO:0000313" key="4">
    <source>
        <dbReference type="EMBL" id="EMR68440.1"/>
    </source>
</evidence>
<protein>
    <recommendedName>
        <fullName evidence="3">Transcription factor Iwr1 domain-containing protein</fullName>
    </recommendedName>
</protein>
<proteinExistence type="inferred from homology"/>
<feature type="region of interest" description="Disordered" evidence="2">
    <location>
        <begin position="66"/>
        <end position="102"/>
    </location>
</feature>
<feature type="compositionally biased region" description="Basic and acidic residues" evidence="2">
    <location>
        <begin position="79"/>
        <end position="88"/>
    </location>
</feature>
<dbReference type="EMBL" id="KB706239">
    <property type="protein sequence ID" value="EMR68440.1"/>
    <property type="molecule type" value="Genomic_DNA"/>
</dbReference>
<dbReference type="InterPro" id="IPR040150">
    <property type="entry name" value="Iwr1"/>
</dbReference>
<comment type="similarity">
    <text evidence="1">Belongs to the IWR1/SLC7A6OS family.</text>
</comment>
<name>M7TNY9_EUTLA</name>
<dbReference type="OMA" id="EYWEHFA"/>
<dbReference type="GO" id="GO:0005737">
    <property type="term" value="C:cytoplasm"/>
    <property type="evidence" value="ECO:0007669"/>
    <property type="project" value="TreeGrafter"/>
</dbReference>
<dbReference type="eggNOG" id="ENOG502SE90">
    <property type="taxonomic scope" value="Eukaryota"/>
</dbReference>
<reference evidence="5" key="1">
    <citation type="journal article" date="2013" name="Genome Announc.">
        <title>Draft genome sequence of the grapevine dieback fungus Eutypa lata UCR-EL1.</title>
        <authorList>
            <person name="Blanco-Ulate B."/>
            <person name="Rolshausen P.E."/>
            <person name="Cantu D."/>
        </authorList>
    </citation>
    <scope>NUCLEOTIDE SEQUENCE [LARGE SCALE GENOMIC DNA]</scope>
    <source>
        <strain evidence="5">UCR-EL1</strain>
    </source>
</reference>
<dbReference type="GO" id="GO:0006606">
    <property type="term" value="P:protein import into nucleus"/>
    <property type="evidence" value="ECO:0007669"/>
    <property type="project" value="InterPro"/>
</dbReference>
<dbReference type="InterPro" id="IPR013883">
    <property type="entry name" value="TF_Iwr1_dom"/>
</dbReference>
<organism evidence="4 5">
    <name type="scientific">Eutypa lata (strain UCR-EL1)</name>
    <name type="common">Grapevine dieback disease fungus</name>
    <name type="synonym">Eutypa armeniacae</name>
    <dbReference type="NCBI Taxonomy" id="1287681"/>
    <lineage>
        <taxon>Eukaryota</taxon>
        <taxon>Fungi</taxon>
        <taxon>Dikarya</taxon>
        <taxon>Ascomycota</taxon>
        <taxon>Pezizomycotina</taxon>
        <taxon>Sordariomycetes</taxon>
        <taxon>Xylariomycetidae</taxon>
        <taxon>Xylariales</taxon>
        <taxon>Diatrypaceae</taxon>
        <taxon>Eutypa</taxon>
    </lineage>
</organism>
<evidence type="ECO:0000256" key="1">
    <source>
        <dbReference type="ARBA" id="ARBA00010218"/>
    </source>
</evidence>
<feature type="region of interest" description="Disordered" evidence="2">
    <location>
        <begin position="254"/>
        <end position="295"/>
    </location>
</feature>
<keyword evidence="5" id="KW-1185">Reference proteome</keyword>
<evidence type="ECO:0000313" key="5">
    <source>
        <dbReference type="Proteomes" id="UP000012174"/>
    </source>
</evidence>
<dbReference type="PANTHER" id="PTHR28063:SF1">
    <property type="entry name" value="RNA POLYMERASE II NUCLEAR LOCALIZATION PROTEIN IWR1"/>
    <property type="match status" value="1"/>
</dbReference>
<evidence type="ECO:0000256" key="2">
    <source>
        <dbReference type="SAM" id="MobiDB-lite"/>
    </source>
</evidence>
<feature type="compositionally biased region" description="Basic and acidic residues" evidence="2">
    <location>
        <begin position="284"/>
        <end position="294"/>
    </location>
</feature>
<dbReference type="Pfam" id="PF08574">
    <property type="entry name" value="Iwr1"/>
    <property type="match status" value="1"/>
</dbReference>
<evidence type="ECO:0000259" key="3">
    <source>
        <dbReference type="Pfam" id="PF08574"/>
    </source>
</evidence>
<dbReference type="HOGENOM" id="CLU_039754_0_0_1"/>